<comment type="caution">
    <text evidence="1">The sequence shown here is derived from an EMBL/GenBank/DDBJ whole genome shotgun (WGS) entry which is preliminary data.</text>
</comment>
<sequence length="79" mass="9008">MCARNTRLVQALRPRFEGDVEFFEVRADTREGQALLARFGMPGTHGLVVLDRQGRVIWRSFGHDTTPEKVEAVLQQAIR</sequence>
<accession>A0A2H5Y6P0</accession>
<organism evidence="1 2">
    <name type="scientific">Candidatus Thermoflexus japonica</name>
    <dbReference type="NCBI Taxonomy" id="2035417"/>
    <lineage>
        <taxon>Bacteria</taxon>
        <taxon>Bacillati</taxon>
        <taxon>Chloroflexota</taxon>
        <taxon>Thermoflexia</taxon>
        <taxon>Thermoflexales</taxon>
        <taxon>Thermoflexaceae</taxon>
        <taxon>Thermoflexus</taxon>
    </lineage>
</organism>
<gene>
    <name evidence="1" type="ORF">HRbin22_01347</name>
</gene>
<dbReference type="SUPFAM" id="SSF52833">
    <property type="entry name" value="Thioredoxin-like"/>
    <property type="match status" value="1"/>
</dbReference>
<dbReference type="InterPro" id="IPR036249">
    <property type="entry name" value="Thioredoxin-like_sf"/>
</dbReference>
<name>A0A2H5Y6P0_9CHLR</name>
<evidence type="ECO:0000313" key="1">
    <source>
        <dbReference type="EMBL" id="GBD09100.1"/>
    </source>
</evidence>
<dbReference type="Proteomes" id="UP000236642">
    <property type="component" value="Unassembled WGS sequence"/>
</dbReference>
<evidence type="ECO:0000313" key="2">
    <source>
        <dbReference type="Proteomes" id="UP000236642"/>
    </source>
</evidence>
<proteinExistence type="predicted"/>
<dbReference type="Gene3D" id="3.40.30.10">
    <property type="entry name" value="Glutaredoxin"/>
    <property type="match status" value="1"/>
</dbReference>
<reference evidence="2" key="1">
    <citation type="submission" date="2017-09" db="EMBL/GenBank/DDBJ databases">
        <title>Metaegenomics of thermophilic ammonia-oxidizing enrichment culture.</title>
        <authorList>
            <person name="Kato S."/>
            <person name="Suzuki K."/>
        </authorList>
    </citation>
    <scope>NUCLEOTIDE SEQUENCE [LARGE SCALE GENOMIC DNA]</scope>
</reference>
<dbReference type="AlphaFoldDB" id="A0A2H5Y6P0"/>
<protein>
    <submittedName>
        <fullName evidence="1">Uncharacterized protein</fullName>
    </submittedName>
</protein>
<dbReference type="EMBL" id="BEHY01000027">
    <property type="protein sequence ID" value="GBD09100.1"/>
    <property type="molecule type" value="Genomic_DNA"/>
</dbReference>